<evidence type="ECO:0000256" key="11">
    <source>
        <dbReference type="ARBA" id="ARBA00034617"/>
    </source>
</evidence>
<evidence type="ECO:0000313" key="18">
    <source>
        <dbReference type="EMBL" id="GAA2177311.1"/>
    </source>
</evidence>
<feature type="region of interest" description="Disordered" evidence="15">
    <location>
        <begin position="67"/>
        <end position="89"/>
    </location>
</feature>
<dbReference type="EC" id="5.6.2.4" evidence="12"/>
<feature type="domain" description="UvrD-like helicase ATP-binding" evidence="16">
    <location>
        <begin position="1"/>
        <end position="440"/>
    </location>
</feature>
<feature type="domain" description="UvrD-like helicase C-terminal" evidence="17">
    <location>
        <begin position="451"/>
        <end position="713"/>
    </location>
</feature>
<evidence type="ECO:0000256" key="4">
    <source>
        <dbReference type="ARBA" id="ARBA00022801"/>
    </source>
</evidence>
<dbReference type="EMBL" id="BAAAON010000003">
    <property type="protein sequence ID" value="GAA2177311.1"/>
    <property type="molecule type" value="Genomic_DNA"/>
</dbReference>
<evidence type="ECO:0000256" key="8">
    <source>
        <dbReference type="ARBA" id="ARBA00023125"/>
    </source>
</evidence>
<dbReference type="PANTHER" id="PTHR11070:SF2">
    <property type="entry name" value="ATP-DEPENDENT DNA HELICASE SRS2"/>
    <property type="match status" value="1"/>
</dbReference>
<proteinExistence type="predicted"/>
<keyword evidence="4 14" id="KW-0378">Hydrolase</keyword>
<evidence type="ECO:0000256" key="9">
    <source>
        <dbReference type="ARBA" id="ARBA00023204"/>
    </source>
</evidence>
<name>A0ABN3B0I3_9MICC</name>
<dbReference type="PANTHER" id="PTHR11070">
    <property type="entry name" value="UVRD / RECB / PCRA DNA HELICASE FAMILY MEMBER"/>
    <property type="match status" value="1"/>
</dbReference>
<keyword evidence="7 14" id="KW-0067">ATP-binding</keyword>
<keyword evidence="2 14" id="KW-0547">Nucleotide-binding</keyword>
<dbReference type="InterPro" id="IPR014016">
    <property type="entry name" value="UvrD-like_ATP-bd"/>
</dbReference>
<comment type="catalytic activity">
    <reaction evidence="13">
        <text>ATP + H2O = ADP + phosphate + H(+)</text>
        <dbReference type="Rhea" id="RHEA:13065"/>
        <dbReference type="ChEBI" id="CHEBI:15377"/>
        <dbReference type="ChEBI" id="CHEBI:15378"/>
        <dbReference type="ChEBI" id="CHEBI:30616"/>
        <dbReference type="ChEBI" id="CHEBI:43474"/>
        <dbReference type="ChEBI" id="CHEBI:456216"/>
        <dbReference type="EC" id="5.6.2.4"/>
    </reaction>
</comment>
<keyword evidence="8" id="KW-0238">DNA-binding</keyword>
<evidence type="ECO:0000256" key="5">
    <source>
        <dbReference type="ARBA" id="ARBA00022806"/>
    </source>
</evidence>
<dbReference type="InterPro" id="IPR038726">
    <property type="entry name" value="PDDEXK_AddAB-type"/>
</dbReference>
<dbReference type="PROSITE" id="PS51217">
    <property type="entry name" value="UVRD_HELICASE_CTER"/>
    <property type="match status" value="1"/>
</dbReference>
<sequence>MNTLSNVLMISASAGTGKTHALTNVIADRIAGGTPAAAIMATTFTKKAAGELKERIALRLLDDQGSGAHGSGAQNSGEQGFSSDNSSVPDPLKLKEAAQQLSTSLIGTVNSVCSRLLTEYAIDAGLSPALEAIAEGEQDGIFRLATDEVLADYSDQILPIARRMSMVEDDAWMVLVRGICDAARNNLLQPQDLAACAERSWQGYQSVLEERGTYDGRQAWLDGLRLALPELQAVVRDGVDPAGKPVNVAAKNFAENWPKVVHRITSMGDVEDVSWEQWRGAVPAASSKLIKTIFEQPIAAFSEELLSNPAFHDDIEQFIRLIYACAAECLEAFERFKHTHGLMDFVDQETLALKLVRENEAFRQSFSQRVQFLVVDEFQDTSPLQLELFLQLSRLVDRAVWVGDPKQAIYEFRGTDPELMDAVVSKVTQREMLSSSWRSEQVPLDLSNATFIPLLAAVGMSRESVELRLPDARADCTGGFLEAWSRTAGKDEERLAATAVGVVDLLRRRPELEPKEIAVLTRTNKEAQAVAAALSALGIRATLNSQPLLSSREVQLARAALAFVADARDTIALSEVVALHPGHRAHEKWQQALLASPEPAETLAQWAADPLCTALTELNERAIASTPTEVFEEVVSLIGLPALLKTWSAPETRLRNLDAVRAEFNNYYEAAKALKSPATLRGALQFLSESEAVASDNSGDDVVNVMTYHKAKGLEWPVVIMESLDREVGARAFGVAVQSDGEFDLDEPLAGRWIRFWPSPFPYKGSPLDAAAKSSAVLMANEDRERRNAARLMYVGMTRSINTTVLTAKGSSPLGLNDLGITGLIKWSGEKHDGVITVNGKELPAYVQTYVAEDAPESVTSASSIQYDDAAAAPLAGSYLPARIKASAQTTTNGTDADALIHEHANLGDPLATRGDERWASVGSAVHAYLGTEYTALDRAAQLGVAKQILDRWQVGDLIDVELLLTSGDRFAEYLTSMYPGASILREVPISWRTEQNQYMEGWIDLLIELPEGFVLIDHKSYPGEDPAKHIRKENLGQMETYRQALLDVTGKPVIETLIHLPALGKVYRID</sequence>
<dbReference type="InterPro" id="IPR011604">
    <property type="entry name" value="PDDEXK-like_dom_sf"/>
</dbReference>
<keyword evidence="10" id="KW-0413">Isomerase</keyword>
<keyword evidence="6" id="KW-0269">Exonuclease</keyword>
<dbReference type="Gene3D" id="1.10.486.10">
    <property type="entry name" value="PCRA, domain 4"/>
    <property type="match status" value="1"/>
</dbReference>
<feature type="binding site" evidence="14">
    <location>
        <begin position="12"/>
        <end position="19"/>
    </location>
    <ligand>
        <name>ATP</name>
        <dbReference type="ChEBI" id="CHEBI:30616"/>
    </ligand>
</feature>
<evidence type="ECO:0000259" key="16">
    <source>
        <dbReference type="PROSITE" id="PS51198"/>
    </source>
</evidence>
<evidence type="ECO:0000256" key="6">
    <source>
        <dbReference type="ARBA" id="ARBA00022839"/>
    </source>
</evidence>
<dbReference type="Gene3D" id="3.40.50.300">
    <property type="entry name" value="P-loop containing nucleotide triphosphate hydrolases"/>
    <property type="match status" value="3"/>
</dbReference>
<keyword evidence="5 14" id="KW-0347">Helicase</keyword>
<dbReference type="PROSITE" id="PS51198">
    <property type="entry name" value="UVRD_HELICASE_ATP_BIND"/>
    <property type="match status" value="1"/>
</dbReference>
<organism evidence="18 19">
    <name type="scientific">Arthrobacter parietis</name>
    <dbReference type="NCBI Taxonomy" id="271434"/>
    <lineage>
        <taxon>Bacteria</taxon>
        <taxon>Bacillati</taxon>
        <taxon>Actinomycetota</taxon>
        <taxon>Actinomycetes</taxon>
        <taxon>Micrococcales</taxon>
        <taxon>Micrococcaceae</taxon>
        <taxon>Arthrobacter</taxon>
    </lineage>
</organism>
<protein>
    <recommendedName>
        <fullName evidence="12">DNA 3'-5' helicase</fullName>
        <ecNumber evidence="12">5.6.2.4</ecNumber>
    </recommendedName>
</protein>
<keyword evidence="9" id="KW-0234">DNA repair</keyword>
<keyword evidence="19" id="KW-1185">Reference proteome</keyword>
<dbReference type="SUPFAM" id="SSF52980">
    <property type="entry name" value="Restriction endonuclease-like"/>
    <property type="match status" value="1"/>
</dbReference>
<evidence type="ECO:0000256" key="14">
    <source>
        <dbReference type="PROSITE-ProRule" id="PRU00560"/>
    </source>
</evidence>
<evidence type="ECO:0000256" key="3">
    <source>
        <dbReference type="ARBA" id="ARBA00022763"/>
    </source>
</evidence>
<keyword evidence="3" id="KW-0227">DNA damage</keyword>
<reference evidence="18 19" key="1">
    <citation type="journal article" date="2019" name="Int. J. Syst. Evol. Microbiol.">
        <title>The Global Catalogue of Microorganisms (GCM) 10K type strain sequencing project: providing services to taxonomists for standard genome sequencing and annotation.</title>
        <authorList>
            <consortium name="The Broad Institute Genomics Platform"/>
            <consortium name="The Broad Institute Genome Sequencing Center for Infectious Disease"/>
            <person name="Wu L."/>
            <person name="Ma J."/>
        </authorList>
    </citation>
    <scope>NUCLEOTIDE SEQUENCE [LARGE SCALE GENOMIC DNA]</scope>
    <source>
        <strain evidence="18 19">JCM 14917</strain>
    </source>
</reference>
<evidence type="ECO:0000256" key="1">
    <source>
        <dbReference type="ARBA" id="ARBA00022722"/>
    </source>
</evidence>
<evidence type="ECO:0000256" key="10">
    <source>
        <dbReference type="ARBA" id="ARBA00023235"/>
    </source>
</evidence>
<evidence type="ECO:0000256" key="15">
    <source>
        <dbReference type="SAM" id="MobiDB-lite"/>
    </source>
</evidence>
<dbReference type="SUPFAM" id="SSF52540">
    <property type="entry name" value="P-loop containing nucleoside triphosphate hydrolases"/>
    <property type="match status" value="1"/>
</dbReference>
<comment type="caution">
    <text evidence="18">The sequence shown here is derived from an EMBL/GenBank/DDBJ whole genome shotgun (WGS) entry which is preliminary data.</text>
</comment>
<dbReference type="InterPro" id="IPR000212">
    <property type="entry name" value="DNA_helicase_UvrD/REP"/>
</dbReference>
<evidence type="ECO:0000313" key="19">
    <source>
        <dbReference type="Proteomes" id="UP001500974"/>
    </source>
</evidence>
<evidence type="ECO:0000256" key="7">
    <source>
        <dbReference type="ARBA" id="ARBA00022840"/>
    </source>
</evidence>
<dbReference type="Gene3D" id="3.90.320.10">
    <property type="match status" value="1"/>
</dbReference>
<dbReference type="Pfam" id="PF12705">
    <property type="entry name" value="PDDEXK_1"/>
    <property type="match status" value="1"/>
</dbReference>
<evidence type="ECO:0000256" key="12">
    <source>
        <dbReference type="ARBA" id="ARBA00034808"/>
    </source>
</evidence>
<gene>
    <name evidence="18" type="ORF">GCM10009784_27460</name>
</gene>
<accession>A0ABN3B0I3</accession>
<feature type="compositionally biased region" description="Polar residues" evidence="15">
    <location>
        <begin position="72"/>
        <end position="88"/>
    </location>
</feature>
<dbReference type="RefSeq" id="WP_346028627.1">
    <property type="nucleotide sequence ID" value="NZ_BAAAON010000003.1"/>
</dbReference>
<evidence type="ECO:0000259" key="17">
    <source>
        <dbReference type="PROSITE" id="PS51217"/>
    </source>
</evidence>
<evidence type="ECO:0000256" key="2">
    <source>
        <dbReference type="ARBA" id="ARBA00022741"/>
    </source>
</evidence>
<dbReference type="InterPro" id="IPR014017">
    <property type="entry name" value="DNA_helicase_UvrD-like_C"/>
</dbReference>
<dbReference type="InterPro" id="IPR011335">
    <property type="entry name" value="Restrct_endonuc-II-like"/>
</dbReference>
<dbReference type="InterPro" id="IPR027417">
    <property type="entry name" value="P-loop_NTPase"/>
</dbReference>
<dbReference type="Pfam" id="PF13361">
    <property type="entry name" value="UvrD_C"/>
    <property type="match status" value="1"/>
</dbReference>
<keyword evidence="1" id="KW-0540">Nuclease</keyword>
<dbReference type="Pfam" id="PF00580">
    <property type="entry name" value="UvrD-helicase"/>
    <property type="match status" value="1"/>
</dbReference>
<dbReference type="Proteomes" id="UP001500974">
    <property type="component" value="Unassembled WGS sequence"/>
</dbReference>
<evidence type="ECO:0000256" key="13">
    <source>
        <dbReference type="ARBA" id="ARBA00048988"/>
    </source>
</evidence>
<comment type="catalytic activity">
    <reaction evidence="11">
        <text>Couples ATP hydrolysis with the unwinding of duplex DNA by translocating in the 3'-5' direction.</text>
        <dbReference type="EC" id="5.6.2.4"/>
    </reaction>
</comment>